<reference evidence="2 3" key="1">
    <citation type="submission" date="2016-07" db="EMBL/GenBank/DDBJ databases">
        <title>Disparate Historic Effective Population Sizes Predicted by Modern Levels of Genome Diversity for the Scaled Quail (Callipepla squamata) and the Northern Bobwhite (Colinus virginianus): Inferences from First and Second Generation Draft Genome Assemblies for Sympatric New World Quail.</title>
        <authorList>
            <person name="Oldeschulte D.L."/>
            <person name="Halley Y.A."/>
            <person name="Bhattarai E.K."/>
            <person name="Brashear W.A."/>
            <person name="Hill J."/>
            <person name="Metz R.P."/>
            <person name="Johnson C.D."/>
            <person name="Rollins D."/>
            <person name="Peterson M.J."/>
            <person name="Bickhart D.M."/>
            <person name="Decker J.E."/>
            <person name="Seabury C.M."/>
        </authorList>
    </citation>
    <scope>NUCLEOTIDE SEQUENCE [LARGE SCALE GENOMIC DNA]</scope>
    <source>
        <strain evidence="2 3">Texas</strain>
        <tissue evidence="2">Leg muscle</tissue>
    </source>
</reference>
<evidence type="ECO:0000313" key="3">
    <source>
        <dbReference type="Proteomes" id="UP000198323"/>
    </source>
</evidence>
<dbReference type="Gene3D" id="2.30.29.30">
    <property type="entry name" value="Pleckstrin-homology domain (PH domain)/Phosphotyrosine-binding domain (PTB)"/>
    <property type="match status" value="1"/>
</dbReference>
<accession>A0A226MJ64</accession>
<dbReference type="InterPro" id="IPR032675">
    <property type="entry name" value="LRR_dom_sf"/>
</dbReference>
<organism evidence="2 3">
    <name type="scientific">Callipepla squamata</name>
    <name type="common">Scaled quail</name>
    <dbReference type="NCBI Taxonomy" id="9009"/>
    <lineage>
        <taxon>Eukaryota</taxon>
        <taxon>Metazoa</taxon>
        <taxon>Chordata</taxon>
        <taxon>Craniata</taxon>
        <taxon>Vertebrata</taxon>
        <taxon>Euteleostomi</taxon>
        <taxon>Archelosauria</taxon>
        <taxon>Archosauria</taxon>
        <taxon>Dinosauria</taxon>
        <taxon>Saurischia</taxon>
        <taxon>Theropoda</taxon>
        <taxon>Coelurosauria</taxon>
        <taxon>Aves</taxon>
        <taxon>Neognathae</taxon>
        <taxon>Galloanserae</taxon>
        <taxon>Galliformes</taxon>
        <taxon>Odontophoridae</taxon>
        <taxon>Callipepla</taxon>
    </lineage>
</organism>
<dbReference type="Proteomes" id="UP000198323">
    <property type="component" value="Unassembled WGS sequence"/>
</dbReference>
<dbReference type="GO" id="GO:0016477">
    <property type="term" value="P:cell migration"/>
    <property type="evidence" value="ECO:0007669"/>
    <property type="project" value="TreeGrafter"/>
</dbReference>
<evidence type="ECO:0000313" key="2">
    <source>
        <dbReference type="EMBL" id="OXB55356.1"/>
    </source>
</evidence>
<dbReference type="GO" id="GO:0034315">
    <property type="term" value="P:regulation of Arp2/3 complex-mediated actin nucleation"/>
    <property type="evidence" value="ECO:0007669"/>
    <property type="project" value="TreeGrafter"/>
</dbReference>
<dbReference type="InterPro" id="IPR011993">
    <property type="entry name" value="PH-like_dom_sf"/>
</dbReference>
<proteinExistence type="predicted"/>
<dbReference type="PANTHER" id="PTHR24112">
    <property type="entry name" value="LEUCINE-RICH REPEAT, ISOFORM F-RELATED"/>
    <property type="match status" value="1"/>
</dbReference>
<protein>
    <submittedName>
        <fullName evidence="2">Uncharacterized protein</fullName>
    </submittedName>
</protein>
<gene>
    <name evidence="2" type="ORF">ASZ78_007859</name>
</gene>
<dbReference type="EMBL" id="MCFN01000761">
    <property type="protein sequence ID" value="OXB55356.1"/>
    <property type="molecule type" value="Genomic_DNA"/>
</dbReference>
<dbReference type="PANTHER" id="PTHR24112:SF43">
    <property type="entry name" value="CAPPING PROTEIN, ARP2_3 AND MYOSIN-I LINKER PROTEIN 3"/>
    <property type="match status" value="1"/>
</dbReference>
<comment type="caution">
    <text evidence="2">The sequence shown here is derived from an EMBL/GenBank/DDBJ whole genome shotgun (WGS) entry which is preliminary data.</text>
</comment>
<name>A0A226MJ64_CALSU</name>
<feature type="region of interest" description="Disordered" evidence="1">
    <location>
        <begin position="51"/>
        <end position="84"/>
    </location>
</feature>
<dbReference type="OrthoDB" id="18598at2759"/>
<dbReference type="AlphaFoldDB" id="A0A226MJ64"/>
<dbReference type="STRING" id="9009.A0A226MJ64"/>
<dbReference type="GO" id="GO:0005886">
    <property type="term" value="C:plasma membrane"/>
    <property type="evidence" value="ECO:0007669"/>
    <property type="project" value="TreeGrafter"/>
</dbReference>
<keyword evidence="3" id="KW-1185">Reference proteome</keyword>
<dbReference type="GO" id="GO:0030027">
    <property type="term" value="C:lamellipodium"/>
    <property type="evidence" value="ECO:0007669"/>
    <property type="project" value="TreeGrafter"/>
</dbReference>
<dbReference type="InterPro" id="IPR051279">
    <property type="entry name" value="PP1-Reg/Actin-Interact_Protein"/>
</dbReference>
<dbReference type="Gene3D" id="3.80.10.10">
    <property type="entry name" value="Ribonuclease Inhibitor"/>
    <property type="match status" value="1"/>
</dbReference>
<evidence type="ECO:0000256" key="1">
    <source>
        <dbReference type="SAM" id="MobiDB-lite"/>
    </source>
</evidence>
<sequence length="136" mass="14763">MGKRRNTGSVYGVKRALTAWRLHLFGPTAPAKAEGSLSVLEIRCISATSPTQVPPLPSAHHWTLPPAPPLDTSPTSESSASSGPSVCGGFSDTYAALCDYNGLSCREEVQWDVDTLYHAGERRCFDLRDFSHLESR</sequence>
<feature type="compositionally biased region" description="Low complexity" evidence="1">
    <location>
        <begin position="72"/>
        <end position="84"/>
    </location>
</feature>